<keyword evidence="2" id="KW-0472">Membrane</keyword>
<sequence>MENDARTLMRQCIGETCYCDWRLQIYDCVDTHGLKIIYLTMIVFSAIVSLFLFGIFMFRFFVKGHRLFDLNSSSLLKPRPIDCLMFFLTMFNLLRMLTGIILVTNVSQTNVLARTCIAQTLADSHKSTARQWLPSTRTVDTIGLTFLFTPFLLNNVCSIAAGLLAKHDLFKAEVFTRVLYGLWFWHCGSLACAVLYAGIRLLALLTAHLKKFKSSSSGGDQKRRVRAGMIKIRILVTVIFLALAGFAVFLLLYGILRDQIIRSVPGSYVLCIVWNFLGPVASLVACLAVLSNPRIDEKPAIGLPGSSGGGGGGGGGMTTTTTSTSNHITSHMFTTSTAQQDSYDLNHATLSAKAFDAIVDEDEKRKIHAMYTPYNHYLQDAKEIDDDEDEEEVYVGRPTPPAIPLRSSQSNLIPSPYKAAHF</sequence>
<proteinExistence type="predicted"/>
<evidence type="ECO:0008006" key="5">
    <source>
        <dbReference type="Google" id="ProtNLM"/>
    </source>
</evidence>
<keyword evidence="4" id="KW-1185">Reference proteome</keyword>
<protein>
    <recommendedName>
        <fullName evidence="5">G-protein coupled receptors family 1 profile domain-containing protein</fullName>
    </recommendedName>
</protein>
<feature type="region of interest" description="Disordered" evidence="1">
    <location>
        <begin position="386"/>
        <end position="422"/>
    </location>
</feature>
<dbReference type="InParanoid" id="A0A168PHH2"/>
<keyword evidence="2" id="KW-0812">Transmembrane</keyword>
<evidence type="ECO:0000256" key="1">
    <source>
        <dbReference type="SAM" id="MobiDB-lite"/>
    </source>
</evidence>
<keyword evidence="2" id="KW-1133">Transmembrane helix</keyword>
<feature type="transmembrane region" description="Helical" evidence="2">
    <location>
        <begin position="183"/>
        <end position="209"/>
    </location>
</feature>
<evidence type="ECO:0000313" key="3">
    <source>
        <dbReference type="EMBL" id="SAM02396.1"/>
    </source>
</evidence>
<feature type="transmembrane region" description="Helical" evidence="2">
    <location>
        <begin position="230"/>
        <end position="255"/>
    </location>
</feature>
<dbReference type="AlphaFoldDB" id="A0A168PHH2"/>
<feature type="transmembrane region" description="Helical" evidence="2">
    <location>
        <begin position="83"/>
        <end position="103"/>
    </location>
</feature>
<accession>A0A168PHH2</accession>
<evidence type="ECO:0000256" key="2">
    <source>
        <dbReference type="SAM" id="Phobius"/>
    </source>
</evidence>
<organism evidence="3">
    <name type="scientific">Absidia glauca</name>
    <name type="common">Pin mould</name>
    <dbReference type="NCBI Taxonomy" id="4829"/>
    <lineage>
        <taxon>Eukaryota</taxon>
        <taxon>Fungi</taxon>
        <taxon>Fungi incertae sedis</taxon>
        <taxon>Mucoromycota</taxon>
        <taxon>Mucoromycotina</taxon>
        <taxon>Mucoromycetes</taxon>
        <taxon>Mucorales</taxon>
        <taxon>Cunninghamellaceae</taxon>
        <taxon>Absidia</taxon>
    </lineage>
</organism>
<reference evidence="3" key="1">
    <citation type="submission" date="2016-04" db="EMBL/GenBank/DDBJ databases">
        <authorList>
            <person name="Evans L.H."/>
            <person name="Alamgir A."/>
            <person name="Owens N."/>
            <person name="Weber N.D."/>
            <person name="Virtaneva K."/>
            <person name="Barbian K."/>
            <person name="Babar A."/>
            <person name="Rosenke K."/>
        </authorList>
    </citation>
    <scope>NUCLEOTIDE SEQUENCE [LARGE SCALE GENOMIC DNA]</scope>
    <source>
        <strain evidence="3">CBS 101.48</strain>
    </source>
</reference>
<dbReference type="EMBL" id="LT553838">
    <property type="protein sequence ID" value="SAM02396.1"/>
    <property type="molecule type" value="Genomic_DNA"/>
</dbReference>
<dbReference type="OrthoDB" id="2131431at2759"/>
<feature type="transmembrane region" description="Helical" evidence="2">
    <location>
        <begin position="267"/>
        <end position="290"/>
    </location>
</feature>
<name>A0A168PHH2_ABSGL</name>
<dbReference type="Proteomes" id="UP000078561">
    <property type="component" value="Unassembled WGS sequence"/>
</dbReference>
<feature type="transmembrane region" description="Helical" evidence="2">
    <location>
        <begin position="36"/>
        <end position="62"/>
    </location>
</feature>
<gene>
    <name evidence="3" type="primary">ABSGL_08182.1 scaffold 9707</name>
</gene>
<evidence type="ECO:0000313" key="4">
    <source>
        <dbReference type="Proteomes" id="UP000078561"/>
    </source>
</evidence>